<comment type="caution">
    <text evidence="12">The sequence shown here is derived from an EMBL/GenBank/DDBJ whole genome shotgun (WGS) entry which is preliminary data.</text>
</comment>
<feature type="transmembrane region" description="Helical" evidence="10">
    <location>
        <begin position="77"/>
        <end position="95"/>
    </location>
</feature>
<dbReference type="InterPro" id="IPR000412">
    <property type="entry name" value="ABC_2_transport"/>
</dbReference>
<dbReference type="PANTHER" id="PTHR30413:SF10">
    <property type="entry name" value="CAPSULE POLYSACCHARIDE EXPORT INNER-MEMBRANE PROTEIN CTRC"/>
    <property type="match status" value="1"/>
</dbReference>
<evidence type="ECO:0000313" key="12">
    <source>
        <dbReference type="EMBL" id="MDQ0504470.1"/>
    </source>
</evidence>
<evidence type="ECO:0000256" key="6">
    <source>
        <dbReference type="ARBA" id="ARBA00022692"/>
    </source>
</evidence>
<dbReference type="PANTHER" id="PTHR30413">
    <property type="entry name" value="INNER MEMBRANE TRANSPORT PERMEASE"/>
    <property type="match status" value="1"/>
</dbReference>
<keyword evidence="3" id="KW-0813">Transport</keyword>
<organism evidence="12 13">
    <name type="scientific">Xanthobacter agilis</name>
    <dbReference type="NCBI Taxonomy" id="47492"/>
    <lineage>
        <taxon>Bacteria</taxon>
        <taxon>Pseudomonadati</taxon>
        <taxon>Pseudomonadota</taxon>
        <taxon>Alphaproteobacteria</taxon>
        <taxon>Hyphomicrobiales</taxon>
        <taxon>Xanthobacteraceae</taxon>
        <taxon>Xanthobacter</taxon>
    </lineage>
</organism>
<gene>
    <name evidence="12" type="ORF">QOZ94_001244</name>
</gene>
<keyword evidence="13" id="KW-1185">Reference proteome</keyword>
<dbReference type="InterPro" id="IPR013525">
    <property type="entry name" value="ABC2_TM"/>
</dbReference>
<accession>A0ABU0LBF7</accession>
<evidence type="ECO:0000256" key="10">
    <source>
        <dbReference type="SAM" id="Phobius"/>
    </source>
</evidence>
<comment type="similarity">
    <text evidence="2">Belongs to the ABC-2 integral membrane protein family.</text>
</comment>
<feature type="domain" description="ABC-2 type transporter transmembrane" evidence="11">
    <location>
        <begin position="77"/>
        <end position="238"/>
    </location>
</feature>
<evidence type="ECO:0000256" key="1">
    <source>
        <dbReference type="ARBA" id="ARBA00004651"/>
    </source>
</evidence>
<keyword evidence="6 10" id="KW-0812">Transmembrane</keyword>
<reference evidence="12 13" key="1">
    <citation type="submission" date="2023-07" db="EMBL/GenBank/DDBJ databases">
        <title>Genomic Encyclopedia of Type Strains, Phase IV (KMG-IV): sequencing the most valuable type-strain genomes for metagenomic binning, comparative biology and taxonomic classification.</title>
        <authorList>
            <person name="Goeker M."/>
        </authorList>
    </citation>
    <scope>NUCLEOTIDE SEQUENCE [LARGE SCALE GENOMIC DNA]</scope>
    <source>
        <strain evidence="12 13">DSM 3770</strain>
    </source>
</reference>
<dbReference type="PRINTS" id="PR00164">
    <property type="entry name" value="ABC2TRNSPORT"/>
</dbReference>
<protein>
    <submittedName>
        <fullName evidence="12">ABC-type polysaccharide/polyol phosphate export permease</fullName>
    </submittedName>
</protein>
<dbReference type="Proteomes" id="UP001241747">
    <property type="component" value="Unassembled WGS sequence"/>
</dbReference>
<dbReference type="RefSeq" id="WP_307499908.1">
    <property type="nucleotide sequence ID" value="NZ_JAUSVY010000002.1"/>
</dbReference>
<dbReference type="Pfam" id="PF01061">
    <property type="entry name" value="ABC2_membrane"/>
    <property type="match status" value="1"/>
</dbReference>
<name>A0ABU0LBF7_XANAG</name>
<evidence type="ECO:0000256" key="7">
    <source>
        <dbReference type="ARBA" id="ARBA00022989"/>
    </source>
</evidence>
<evidence type="ECO:0000256" key="2">
    <source>
        <dbReference type="ARBA" id="ARBA00007783"/>
    </source>
</evidence>
<keyword evidence="8" id="KW-0625">Polysaccharide transport</keyword>
<evidence type="ECO:0000256" key="8">
    <source>
        <dbReference type="ARBA" id="ARBA00023047"/>
    </source>
</evidence>
<sequence>MRVQDRTGNSVGRADLDDVFTEAAKNQYRALFSTVMAEYSSRVSKRSLGVIEELFSLGIMTGGMLLLRVLAGAPTHHGMPIIPFVVSGLVLFWMLRTTMFRVATFKSAKAAFKNNPRVTALDVLASRAILNTAFYVVLAYPIFGLMYLFGVSPPVHDPWAMFLLMLLMGVWAFSLGLCFGALFLYVPFARTVVQGMMMAVMWTSGILFIWPEAPYMFRGALYYNPVFHFMELMRTVYFSSYITAMGSWYYIGIVVSVTLAFGLMLERVVRRRAESTVQRVAATEESFDGEGL</sequence>
<evidence type="ECO:0000256" key="5">
    <source>
        <dbReference type="ARBA" id="ARBA00022597"/>
    </source>
</evidence>
<feature type="transmembrane region" description="Helical" evidence="10">
    <location>
        <begin position="237"/>
        <end position="265"/>
    </location>
</feature>
<evidence type="ECO:0000313" key="13">
    <source>
        <dbReference type="Proteomes" id="UP001241747"/>
    </source>
</evidence>
<evidence type="ECO:0000256" key="3">
    <source>
        <dbReference type="ARBA" id="ARBA00022448"/>
    </source>
</evidence>
<keyword evidence="7 10" id="KW-1133">Transmembrane helix</keyword>
<feature type="transmembrane region" description="Helical" evidence="10">
    <location>
        <begin position="54"/>
        <end position="71"/>
    </location>
</feature>
<evidence type="ECO:0000256" key="9">
    <source>
        <dbReference type="ARBA" id="ARBA00023136"/>
    </source>
</evidence>
<evidence type="ECO:0000259" key="11">
    <source>
        <dbReference type="Pfam" id="PF01061"/>
    </source>
</evidence>
<feature type="transmembrane region" description="Helical" evidence="10">
    <location>
        <begin position="128"/>
        <end position="149"/>
    </location>
</feature>
<evidence type="ECO:0000256" key="4">
    <source>
        <dbReference type="ARBA" id="ARBA00022475"/>
    </source>
</evidence>
<keyword evidence="5" id="KW-0762">Sugar transport</keyword>
<feature type="transmembrane region" description="Helical" evidence="10">
    <location>
        <begin position="161"/>
        <end position="186"/>
    </location>
</feature>
<dbReference type="EMBL" id="JAUSVY010000002">
    <property type="protein sequence ID" value="MDQ0504470.1"/>
    <property type="molecule type" value="Genomic_DNA"/>
</dbReference>
<proteinExistence type="inferred from homology"/>
<keyword evidence="4" id="KW-1003">Cell membrane</keyword>
<feature type="transmembrane region" description="Helical" evidence="10">
    <location>
        <begin position="198"/>
        <end position="217"/>
    </location>
</feature>
<keyword evidence="9 10" id="KW-0472">Membrane</keyword>
<comment type="subcellular location">
    <subcellularLocation>
        <location evidence="1">Cell membrane</location>
        <topology evidence="1">Multi-pass membrane protein</topology>
    </subcellularLocation>
</comment>